<evidence type="ECO:0008006" key="3">
    <source>
        <dbReference type="Google" id="ProtNLM"/>
    </source>
</evidence>
<sequence>MPDFTSITKEGDDTVGMGFKWLQRRRLILIVFVKGKGTFP</sequence>
<gene>
    <name evidence="1" type="ORF">C8J23_101223</name>
</gene>
<evidence type="ECO:0000313" key="1">
    <source>
        <dbReference type="EMBL" id="PYE61181.1"/>
    </source>
</evidence>
<comment type="caution">
    <text evidence="1">The sequence shown here is derived from an EMBL/GenBank/DDBJ whole genome shotgun (WGS) entry which is preliminary data.</text>
</comment>
<dbReference type="Proteomes" id="UP000247584">
    <property type="component" value="Unassembled WGS sequence"/>
</dbReference>
<proteinExistence type="predicted"/>
<dbReference type="EMBL" id="QJSY01000001">
    <property type="protein sequence ID" value="PYE61181.1"/>
    <property type="molecule type" value="Genomic_DNA"/>
</dbReference>
<organism evidence="1 2">
    <name type="scientific">Shewanella chilikensis</name>
    <dbReference type="NCBI Taxonomy" id="558541"/>
    <lineage>
        <taxon>Bacteria</taxon>
        <taxon>Pseudomonadati</taxon>
        <taxon>Pseudomonadota</taxon>
        <taxon>Gammaproteobacteria</taxon>
        <taxon>Alteromonadales</taxon>
        <taxon>Shewanellaceae</taxon>
        <taxon>Shewanella</taxon>
    </lineage>
</organism>
<name>A0ABX5PTM3_9GAMM</name>
<protein>
    <recommendedName>
        <fullName evidence="3">Redoxin domain-containing protein</fullName>
    </recommendedName>
</protein>
<evidence type="ECO:0000313" key="2">
    <source>
        <dbReference type="Proteomes" id="UP000247584"/>
    </source>
</evidence>
<accession>A0ABX5PTM3</accession>
<keyword evidence="2" id="KW-1185">Reference proteome</keyword>
<reference evidence="1 2" key="1">
    <citation type="submission" date="2018-06" db="EMBL/GenBank/DDBJ databases">
        <title>Genomic Encyclopedia of Type Strains, Phase III (KMG-III): the genomes of soil and plant-associated and newly described type strains.</title>
        <authorList>
            <person name="Whitman W."/>
        </authorList>
    </citation>
    <scope>NUCLEOTIDE SEQUENCE [LARGE SCALE GENOMIC DNA]</scope>
    <source>
        <strain evidence="1 2">JC5</strain>
    </source>
</reference>